<evidence type="ECO:0000313" key="4">
    <source>
        <dbReference type="EMBL" id="SFG19158.1"/>
    </source>
</evidence>
<dbReference type="Pfam" id="PF01039">
    <property type="entry name" value="Carboxyl_trans"/>
    <property type="match status" value="1"/>
</dbReference>
<dbReference type="PROSITE" id="PS50989">
    <property type="entry name" value="COA_CT_CTER"/>
    <property type="match status" value="1"/>
</dbReference>
<comment type="similarity">
    <text evidence="1">Belongs to the AccD/PCCB family.</text>
</comment>
<evidence type="ECO:0000313" key="5">
    <source>
        <dbReference type="Proteomes" id="UP000199065"/>
    </source>
</evidence>
<feature type="domain" description="CoA carboxyltransferase C-terminal" evidence="3">
    <location>
        <begin position="277"/>
        <end position="494"/>
    </location>
</feature>
<dbReference type="InterPro" id="IPR011763">
    <property type="entry name" value="COA_CT_C"/>
</dbReference>
<dbReference type="InterPro" id="IPR011762">
    <property type="entry name" value="COA_CT_N"/>
</dbReference>
<dbReference type="InterPro" id="IPR051047">
    <property type="entry name" value="AccD/PCCB"/>
</dbReference>
<protein>
    <submittedName>
        <fullName evidence="4">Propionyl-CoA carboxylase beta chain</fullName>
    </submittedName>
</protein>
<dbReference type="Gene3D" id="3.90.226.10">
    <property type="entry name" value="2-enoyl-CoA Hydratase, Chain A, domain 1"/>
    <property type="match status" value="2"/>
</dbReference>
<dbReference type="STRING" id="185761.SAMN05660282_00216"/>
<dbReference type="OrthoDB" id="4434131at2"/>
<organism evidence="4 5">
    <name type="scientific">Corynebacterium spheniscorum</name>
    <dbReference type="NCBI Taxonomy" id="185761"/>
    <lineage>
        <taxon>Bacteria</taxon>
        <taxon>Bacillati</taxon>
        <taxon>Actinomycetota</taxon>
        <taxon>Actinomycetes</taxon>
        <taxon>Mycobacteriales</taxon>
        <taxon>Corynebacteriaceae</taxon>
        <taxon>Corynebacterium</taxon>
    </lineage>
</organism>
<dbReference type="AlphaFoldDB" id="A0A1I2PSW6"/>
<accession>A0A1I2PSW6</accession>
<dbReference type="GO" id="GO:0004658">
    <property type="term" value="F:propionyl-CoA carboxylase activity"/>
    <property type="evidence" value="ECO:0007669"/>
    <property type="project" value="TreeGrafter"/>
</dbReference>
<reference evidence="4 5" key="1">
    <citation type="submission" date="2016-10" db="EMBL/GenBank/DDBJ databases">
        <authorList>
            <person name="de Groot N.N."/>
        </authorList>
    </citation>
    <scope>NUCLEOTIDE SEQUENCE [LARGE SCALE GENOMIC DNA]</scope>
    <source>
        <strain>J11</strain>
        <strain evidence="5">PG 39</strain>
    </source>
</reference>
<name>A0A1I2PSW6_9CORY</name>
<evidence type="ECO:0000259" key="3">
    <source>
        <dbReference type="PROSITE" id="PS50989"/>
    </source>
</evidence>
<dbReference type="PROSITE" id="PS50980">
    <property type="entry name" value="COA_CT_NTER"/>
    <property type="match status" value="1"/>
</dbReference>
<dbReference type="EMBL" id="FOPJ01000001">
    <property type="protein sequence ID" value="SFG19158.1"/>
    <property type="molecule type" value="Genomic_DNA"/>
</dbReference>
<dbReference type="GO" id="GO:0009317">
    <property type="term" value="C:acetyl-CoA carboxylase complex"/>
    <property type="evidence" value="ECO:0007669"/>
    <property type="project" value="TreeGrafter"/>
</dbReference>
<dbReference type="InterPro" id="IPR034733">
    <property type="entry name" value="AcCoA_carboxyl_beta"/>
</dbReference>
<evidence type="ECO:0000259" key="2">
    <source>
        <dbReference type="PROSITE" id="PS50980"/>
    </source>
</evidence>
<sequence length="512" mass="54674">MTDLSTTAGKLADLRARLSETEAPLGEETQSQRHSEGLMTARERIGELLDEGSFVEIDALARHRATDYGMDATRPVTDGVITGYGTIQGRKVCVYSQDATIFAGALGEVYGEKMVKLIELATRTGVPLIGFSEGAGARVAEGLLPLGMFARISRLLTQASGIIPHICVLSGEASGAHVIAPALADVLVMLEGSSALQLTPNDVVASVTGIEEASVELAGGSVHAHKSGLCHRVVSDDHAAIRFVHTLFGYLPQNNRAEAPRTDAEIMQGAINANITPRDRELDEVIPDSINQPFNVMQLIDRLVDNAEFLEIQDSYAPNVICGFARVEGRAVGILANQPEQLAGCLDSKACRKAARFIRTCDTFNLPIIEIVDVPGFLPAKEEEQSGVQARAAALAYAYAEASVGKITVIVRRAMGAAYTVMGAKDLGADLVFAWPTAEIAAADATIASTVLNTSEEDYSEKHLNPYRAAELGMVDAVIPPAETRGHIIEGLRLLDRKTMTPPARKHGNMPL</sequence>
<feature type="domain" description="CoA carboxyltransferase N-terminal" evidence="2">
    <location>
        <begin position="4"/>
        <end position="263"/>
    </location>
</feature>
<dbReference type="Proteomes" id="UP000199065">
    <property type="component" value="Unassembled WGS sequence"/>
</dbReference>
<dbReference type="PANTHER" id="PTHR43842:SF2">
    <property type="entry name" value="PROPIONYL-COA CARBOXYLASE BETA CHAIN, MITOCHONDRIAL"/>
    <property type="match status" value="1"/>
</dbReference>
<dbReference type="SUPFAM" id="SSF52096">
    <property type="entry name" value="ClpP/crotonase"/>
    <property type="match status" value="2"/>
</dbReference>
<dbReference type="RefSeq" id="WP_092283758.1">
    <property type="nucleotide sequence ID" value="NZ_FOPJ01000001.1"/>
</dbReference>
<evidence type="ECO:0000256" key="1">
    <source>
        <dbReference type="ARBA" id="ARBA00006102"/>
    </source>
</evidence>
<keyword evidence="5" id="KW-1185">Reference proteome</keyword>
<dbReference type="PANTHER" id="PTHR43842">
    <property type="entry name" value="PROPIONYL-COA CARBOXYLASE BETA CHAIN"/>
    <property type="match status" value="1"/>
</dbReference>
<proteinExistence type="inferred from homology"/>
<gene>
    <name evidence="4" type="ORF">SAMN05660282_00216</name>
</gene>
<dbReference type="InterPro" id="IPR029045">
    <property type="entry name" value="ClpP/crotonase-like_dom_sf"/>
</dbReference>